<dbReference type="EMBL" id="JBHSGL010000004">
    <property type="protein sequence ID" value="MFC4711742.1"/>
    <property type="molecule type" value="Genomic_DNA"/>
</dbReference>
<dbReference type="InterPro" id="IPR019734">
    <property type="entry name" value="TPR_rpt"/>
</dbReference>
<keyword evidence="1" id="KW-0802">TPR repeat</keyword>
<gene>
    <name evidence="2" type="ORF">ACFO5U_02700</name>
</gene>
<comment type="caution">
    <text evidence="2">The sequence shown here is derived from an EMBL/GenBank/DDBJ whole genome shotgun (WGS) entry which is preliminary data.</text>
</comment>
<sequence length="127" mass="14930">MISIKTYESYVRKANFFEFIGAKRKAINVMKEAVNQSFSKLDLGSGYIYIGLMYKELKELSLAIQYFETALDLCKTEQYPFSPIYKKILECFIKNDESAKALNWHTHLLERASYDKKFLKLKKMNLT</sequence>
<feature type="repeat" description="TPR" evidence="1">
    <location>
        <begin position="44"/>
        <end position="77"/>
    </location>
</feature>
<accession>A0ABV9M7C6</accession>
<evidence type="ECO:0000313" key="3">
    <source>
        <dbReference type="Proteomes" id="UP001595932"/>
    </source>
</evidence>
<dbReference type="RefSeq" id="WP_377276483.1">
    <property type="nucleotide sequence ID" value="NZ_JBHSGL010000004.1"/>
</dbReference>
<keyword evidence="3" id="KW-1185">Reference proteome</keyword>
<evidence type="ECO:0008006" key="4">
    <source>
        <dbReference type="Google" id="ProtNLM"/>
    </source>
</evidence>
<organism evidence="2 3">
    <name type="scientific">Planococcus dechangensis</name>
    <dbReference type="NCBI Taxonomy" id="1176255"/>
    <lineage>
        <taxon>Bacteria</taxon>
        <taxon>Bacillati</taxon>
        <taxon>Bacillota</taxon>
        <taxon>Bacilli</taxon>
        <taxon>Bacillales</taxon>
        <taxon>Caryophanaceae</taxon>
        <taxon>Planococcus</taxon>
    </lineage>
</organism>
<evidence type="ECO:0000256" key="1">
    <source>
        <dbReference type="PROSITE-ProRule" id="PRU00339"/>
    </source>
</evidence>
<dbReference type="PROSITE" id="PS50005">
    <property type="entry name" value="TPR"/>
    <property type="match status" value="1"/>
</dbReference>
<dbReference type="InterPro" id="IPR011990">
    <property type="entry name" value="TPR-like_helical_dom_sf"/>
</dbReference>
<dbReference type="Proteomes" id="UP001595932">
    <property type="component" value="Unassembled WGS sequence"/>
</dbReference>
<evidence type="ECO:0000313" key="2">
    <source>
        <dbReference type="EMBL" id="MFC4711742.1"/>
    </source>
</evidence>
<dbReference type="Pfam" id="PF13181">
    <property type="entry name" value="TPR_8"/>
    <property type="match status" value="1"/>
</dbReference>
<dbReference type="SUPFAM" id="SSF48452">
    <property type="entry name" value="TPR-like"/>
    <property type="match status" value="1"/>
</dbReference>
<reference evidence="3" key="1">
    <citation type="journal article" date="2019" name="Int. J. Syst. Evol. Microbiol.">
        <title>The Global Catalogue of Microorganisms (GCM) 10K type strain sequencing project: providing services to taxonomists for standard genome sequencing and annotation.</title>
        <authorList>
            <consortium name="The Broad Institute Genomics Platform"/>
            <consortium name="The Broad Institute Genome Sequencing Center for Infectious Disease"/>
            <person name="Wu L."/>
            <person name="Ma J."/>
        </authorList>
    </citation>
    <scope>NUCLEOTIDE SEQUENCE [LARGE SCALE GENOMIC DNA]</scope>
    <source>
        <strain evidence="3">CGMCC 1.12151</strain>
    </source>
</reference>
<proteinExistence type="predicted"/>
<protein>
    <recommendedName>
        <fullName evidence="4">Tetratricopeptide repeat protein</fullName>
    </recommendedName>
</protein>
<name>A0ABV9M7C6_9BACL</name>
<dbReference type="Gene3D" id="1.25.40.10">
    <property type="entry name" value="Tetratricopeptide repeat domain"/>
    <property type="match status" value="1"/>
</dbReference>